<feature type="compositionally biased region" description="Polar residues" evidence="5">
    <location>
        <begin position="932"/>
        <end position="948"/>
    </location>
</feature>
<protein>
    <recommendedName>
        <fullName evidence="2">TBC1 domain family member 23</fullName>
    </recommendedName>
</protein>
<dbReference type="GO" id="GO:0005802">
    <property type="term" value="C:trans-Golgi network"/>
    <property type="evidence" value="ECO:0007669"/>
    <property type="project" value="TreeGrafter"/>
</dbReference>
<dbReference type="AlphaFoldDB" id="F0WHM1"/>
<dbReference type="GO" id="GO:0042147">
    <property type="term" value="P:retrograde transport, endosome to Golgi"/>
    <property type="evidence" value="ECO:0007669"/>
    <property type="project" value="InterPro"/>
</dbReference>
<feature type="region of interest" description="Disordered" evidence="5">
    <location>
        <begin position="97"/>
        <end position="120"/>
    </location>
</feature>
<dbReference type="InterPro" id="IPR001763">
    <property type="entry name" value="Rhodanese-like_dom"/>
</dbReference>
<dbReference type="SUPFAM" id="SSF52821">
    <property type="entry name" value="Rhodanese/Cell cycle control phosphatase"/>
    <property type="match status" value="1"/>
</dbReference>
<comment type="subcellular location">
    <subcellularLocation>
        <location evidence="1">Golgi apparatus</location>
        <location evidence="1">trans-Golgi network</location>
    </subcellularLocation>
</comment>
<dbReference type="GO" id="GO:0099041">
    <property type="term" value="P:vesicle tethering to Golgi"/>
    <property type="evidence" value="ECO:0007669"/>
    <property type="project" value="TreeGrafter"/>
</dbReference>
<reference evidence="8" key="1">
    <citation type="journal article" date="2011" name="PLoS Biol.">
        <title>Gene gain and loss during evolution of obligate parasitism in the white rust pathogen of Arabidopsis thaliana.</title>
        <authorList>
            <person name="Kemen E."/>
            <person name="Gardiner A."/>
            <person name="Schultz-Larsen T."/>
            <person name="Kemen A.C."/>
            <person name="Balmuth A.L."/>
            <person name="Robert-Seilaniantz A."/>
            <person name="Bailey K."/>
            <person name="Holub E."/>
            <person name="Studholme D.J."/>
            <person name="Maclean D."/>
            <person name="Jones J.D."/>
        </authorList>
    </citation>
    <scope>NUCLEOTIDE SEQUENCE</scope>
</reference>
<feature type="compositionally biased region" description="Polar residues" evidence="5">
    <location>
        <begin position="817"/>
        <end position="833"/>
    </location>
</feature>
<proteinExistence type="predicted"/>
<reference evidence="8" key="2">
    <citation type="submission" date="2011-02" db="EMBL/GenBank/DDBJ databases">
        <authorList>
            <person name="MacLean D."/>
        </authorList>
    </citation>
    <scope>NUCLEOTIDE SEQUENCE</scope>
</reference>
<evidence type="ECO:0000256" key="4">
    <source>
        <dbReference type="ARBA" id="ARBA00023034"/>
    </source>
</evidence>
<feature type="compositionally biased region" description="Acidic residues" evidence="5">
    <location>
        <begin position="957"/>
        <end position="968"/>
    </location>
</feature>
<accession>F0WHM1</accession>
<dbReference type="GO" id="GO:0005829">
    <property type="term" value="C:cytosol"/>
    <property type="evidence" value="ECO:0007669"/>
    <property type="project" value="GOC"/>
</dbReference>
<dbReference type="InterPro" id="IPR036873">
    <property type="entry name" value="Rhodanese-like_dom_sf"/>
</dbReference>
<keyword evidence="4" id="KW-0333">Golgi apparatus</keyword>
<sequence length="1152" mass="127812">MASDDFDEIFGDLGGDTLQISQISALNIDVKNDFINELNSSQEGRNKNAVTPMSNSAPNRQITSKVLDDSDFLSWLDDGHRALSPLGMFESLDKAAETDNSTTLEKNNSVDRNAPDETKRDFNATKPFIRAPENEKSTESFDRSSKLFDDECEFDRLLNDVPSNYAVSSHHEHGNASSKVKNSSNVQQLVSDDDTAVRIFSDSGMAPKEKRLQMWKVALSEVTSKKEAFSIPLVQATSLDLPNQADLRKDVESVCSNVFASRLHDQLLDACVDTIDSTRLLFIDKAEILVTFLCKYLSVKYVPSLPKMLAPLLVVSGAEPLQYDVLIVATRFAPCLMRQIPSRNGEHSITESWRSFLKWLVLYHYPATASYLDQHYPEWADHGEAIPNSWINSFFESENSDLDALVQVWDCVLLLGFPSQIRAKLRAFPFITICFIVVYLLDTISNTLCSMQKEQLRHCMTQNMLETLSSKSQDLCSGVQNIIESTPAPFSARFLKAIEASFSLATRSEPAESPRATNSLNAMTKPFSFLPMSASGMKNLMTDVPSKLLGMRTVQSLLSKQDDPTGWSQEIYGQLSKVSASASVAICLPATEIIPRVFKNFQSAEANRNGQDKNIRYFIIDCRTTAQRLEGTIPTAYYIDPDAVTDQRVLEQTLATLQPVQKSMHFCVLGQGFSHVAAEIVSQNKSGDEKNASFKAARDKQSVLPFDLNEEFFEQYALDATRVHAAVLFLTEKGFPYVSVLEGGYAAVHAFLYHSQELTVADLVDHDATQCSLCHLARIIPPNSKESEEGMKGGTSKDYSTEAMHHGENSAPPIAPSRNTKTHTSPGNSYFSAITDSFKPGGKTSLPFDGKGWFKSTASEGNVFDGSQSDFKQSKSHAVPGIGNLSSWKTSISQIGSEMLRMPNQNNSSGKRPSMKMPFSFINPILSPPAPSSDNSSIRDMAGNTNKPSPKAQEDTFTIEDDDDEDFGEQFVGGNDSRTSSASSSISSRNGSFGSEHVLANLHTIERGKISQVEKGWRVSRTQMIPLLECQFFSGYKKKLTACPLSPTINTATTQTGARTSMVLRHLVVFENHIIVLKSERSMEDVYQVKSCHSLAHIARMTCLKKNALMVTIYYKCKHAISGQIQEKKNSYEIQQRDEFIKVIRFAMDKMA</sequence>
<name>F0WHM1_9STRA</name>
<dbReference type="InterPro" id="IPR000195">
    <property type="entry name" value="Rab-GAP-TBC_dom"/>
</dbReference>
<feature type="compositionally biased region" description="Polar residues" evidence="5">
    <location>
        <begin position="98"/>
        <end position="111"/>
    </location>
</feature>
<gene>
    <name evidence="8" type="primary">AlNc14C102G6096</name>
    <name evidence="8" type="ORF">ALNC14_069070</name>
</gene>
<evidence type="ECO:0000256" key="1">
    <source>
        <dbReference type="ARBA" id="ARBA00004601"/>
    </source>
</evidence>
<feature type="compositionally biased region" description="Basic and acidic residues" evidence="5">
    <location>
        <begin position="799"/>
        <end position="808"/>
    </location>
</feature>
<evidence type="ECO:0000259" key="6">
    <source>
        <dbReference type="PROSITE" id="PS50086"/>
    </source>
</evidence>
<dbReference type="HOGENOM" id="CLU_003338_0_0_1"/>
<organism evidence="8">
    <name type="scientific">Albugo laibachii Nc14</name>
    <dbReference type="NCBI Taxonomy" id="890382"/>
    <lineage>
        <taxon>Eukaryota</taxon>
        <taxon>Sar</taxon>
        <taxon>Stramenopiles</taxon>
        <taxon>Oomycota</taxon>
        <taxon>Peronosporomycetes</taxon>
        <taxon>Albuginales</taxon>
        <taxon>Albuginaceae</taxon>
        <taxon>Albugo</taxon>
    </lineage>
</organism>
<dbReference type="PANTHER" id="PTHR13297">
    <property type="entry name" value="TBC1 DOMAIN FAMILY MEMBER 23-RELATED"/>
    <property type="match status" value="1"/>
</dbReference>
<dbReference type="PROSITE" id="PS50206">
    <property type="entry name" value="RHODANESE_3"/>
    <property type="match status" value="1"/>
</dbReference>
<dbReference type="EMBL" id="FR824147">
    <property type="protein sequence ID" value="CCA20764.1"/>
    <property type="molecule type" value="Genomic_DNA"/>
</dbReference>
<feature type="region of interest" description="Disordered" evidence="5">
    <location>
        <begin position="784"/>
        <end position="833"/>
    </location>
</feature>
<evidence type="ECO:0000259" key="7">
    <source>
        <dbReference type="PROSITE" id="PS50206"/>
    </source>
</evidence>
<dbReference type="PROSITE" id="PS50086">
    <property type="entry name" value="TBC_RABGAP"/>
    <property type="match status" value="1"/>
</dbReference>
<evidence type="ECO:0000313" key="8">
    <source>
        <dbReference type="EMBL" id="CCA20764.1"/>
    </source>
</evidence>
<evidence type="ECO:0000256" key="2">
    <source>
        <dbReference type="ARBA" id="ARBA00014207"/>
    </source>
</evidence>
<feature type="compositionally biased region" description="Low complexity" evidence="5">
    <location>
        <begin position="973"/>
        <end position="991"/>
    </location>
</feature>
<dbReference type="PANTHER" id="PTHR13297:SF5">
    <property type="entry name" value="TBC1 DOMAIN FAMILY MEMBER 23"/>
    <property type="match status" value="1"/>
</dbReference>
<evidence type="ECO:0000256" key="5">
    <source>
        <dbReference type="SAM" id="MobiDB-lite"/>
    </source>
</evidence>
<feature type="region of interest" description="Disordered" evidence="5">
    <location>
        <begin position="924"/>
        <end position="991"/>
    </location>
</feature>
<feature type="domain" description="Rhodanese" evidence="7">
    <location>
        <begin position="613"/>
        <end position="757"/>
    </location>
</feature>
<feature type="domain" description="Rab-GAP TBC" evidence="6">
    <location>
        <begin position="205"/>
        <end position="416"/>
    </location>
</feature>
<dbReference type="Gene3D" id="3.40.250.10">
    <property type="entry name" value="Rhodanese-like domain"/>
    <property type="match status" value="1"/>
</dbReference>
<dbReference type="InterPro" id="IPR039755">
    <property type="entry name" value="TBC1D23"/>
</dbReference>
<keyword evidence="3" id="KW-0217">Developmental protein</keyword>
<evidence type="ECO:0000256" key="3">
    <source>
        <dbReference type="ARBA" id="ARBA00022473"/>
    </source>
</evidence>